<evidence type="ECO:0000313" key="3">
    <source>
        <dbReference type="Proteomes" id="UP000823388"/>
    </source>
</evidence>
<keyword evidence="1" id="KW-1133">Transmembrane helix</keyword>
<keyword evidence="1" id="KW-0812">Transmembrane</keyword>
<evidence type="ECO:0000256" key="1">
    <source>
        <dbReference type="SAM" id="Phobius"/>
    </source>
</evidence>
<keyword evidence="1" id="KW-0472">Membrane</keyword>
<dbReference type="Proteomes" id="UP000823388">
    <property type="component" value="Chromosome 1N"/>
</dbReference>
<feature type="transmembrane region" description="Helical" evidence="1">
    <location>
        <begin position="51"/>
        <end position="71"/>
    </location>
</feature>
<proteinExistence type="predicted"/>
<evidence type="ECO:0000313" key="2">
    <source>
        <dbReference type="EMBL" id="KAG2647884.1"/>
    </source>
</evidence>
<comment type="caution">
    <text evidence="2">The sequence shown here is derived from an EMBL/GenBank/DDBJ whole genome shotgun (WGS) entry which is preliminary data.</text>
</comment>
<organism evidence="2 3">
    <name type="scientific">Panicum virgatum</name>
    <name type="common">Blackwell switchgrass</name>
    <dbReference type="NCBI Taxonomy" id="38727"/>
    <lineage>
        <taxon>Eukaryota</taxon>
        <taxon>Viridiplantae</taxon>
        <taxon>Streptophyta</taxon>
        <taxon>Embryophyta</taxon>
        <taxon>Tracheophyta</taxon>
        <taxon>Spermatophyta</taxon>
        <taxon>Magnoliopsida</taxon>
        <taxon>Liliopsida</taxon>
        <taxon>Poales</taxon>
        <taxon>Poaceae</taxon>
        <taxon>PACMAD clade</taxon>
        <taxon>Panicoideae</taxon>
        <taxon>Panicodae</taxon>
        <taxon>Paniceae</taxon>
        <taxon>Panicinae</taxon>
        <taxon>Panicum</taxon>
        <taxon>Panicum sect. Hiantes</taxon>
    </lineage>
</organism>
<reference evidence="2" key="1">
    <citation type="submission" date="2020-05" db="EMBL/GenBank/DDBJ databases">
        <title>WGS assembly of Panicum virgatum.</title>
        <authorList>
            <person name="Lovell J.T."/>
            <person name="Jenkins J."/>
            <person name="Shu S."/>
            <person name="Juenger T.E."/>
            <person name="Schmutz J."/>
        </authorList>
    </citation>
    <scope>NUCLEOTIDE SEQUENCE</scope>
    <source>
        <strain evidence="2">AP13</strain>
    </source>
</reference>
<gene>
    <name evidence="2" type="ORF">PVAP13_1NG001073</name>
</gene>
<keyword evidence="3" id="KW-1185">Reference proteome</keyword>
<accession>A0A8T0WRX9</accession>
<name>A0A8T0WRX9_PANVG</name>
<dbReference type="AlphaFoldDB" id="A0A8T0WRX9"/>
<feature type="transmembrane region" description="Helical" evidence="1">
    <location>
        <begin position="83"/>
        <end position="101"/>
    </location>
</feature>
<dbReference type="EMBL" id="CM029038">
    <property type="protein sequence ID" value="KAG2647884.1"/>
    <property type="molecule type" value="Genomic_DNA"/>
</dbReference>
<sequence length="136" mass="15396">MEQLADRRMDNNNSLYPQLRYSIIGATVQYRWGQVLSPAGQPVETQRPGCLSLFSLLFFSFLFLFFIYIYSTFLCIYPYPARLAASLISSTVIIPLSLLFLSTGREASHAKQYTHVYFDTLGVLVSQPASSTILSY</sequence>
<protein>
    <submittedName>
        <fullName evidence="2">Uncharacterized protein</fullName>
    </submittedName>
</protein>